<dbReference type="AlphaFoldDB" id="A0A9P6A7C7"/>
<keyword evidence="3" id="KW-1185">Reference proteome</keyword>
<evidence type="ECO:0000313" key="3">
    <source>
        <dbReference type="Proteomes" id="UP000807025"/>
    </source>
</evidence>
<keyword evidence="1" id="KW-0812">Transmembrane</keyword>
<reference evidence="2" key="1">
    <citation type="submission" date="2020-11" db="EMBL/GenBank/DDBJ databases">
        <authorList>
            <consortium name="DOE Joint Genome Institute"/>
            <person name="Ahrendt S."/>
            <person name="Riley R."/>
            <person name="Andreopoulos W."/>
            <person name="Labutti K."/>
            <person name="Pangilinan J."/>
            <person name="Ruiz-Duenas F.J."/>
            <person name="Barrasa J.M."/>
            <person name="Sanchez-Garcia M."/>
            <person name="Camarero S."/>
            <person name="Miyauchi S."/>
            <person name="Serrano A."/>
            <person name="Linde D."/>
            <person name="Babiker R."/>
            <person name="Drula E."/>
            <person name="Ayuso-Fernandez I."/>
            <person name="Pacheco R."/>
            <person name="Padilla G."/>
            <person name="Ferreira P."/>
            <person name="Barriuso J."/>
            <person name="Kellner H."/>
            <person name="Castanera R."/>
            <person name="Alfaro M."/>
            <person name="Ramirez L."/>
            <person name="Pisabarro A.G."/>
            <person name="Kuo A."/>
            <person name="Tritt A."/>
            <person name="Lipzen A."/>
            <person name="He G."/>
            <person name="Yan M."/>
            <person name="Ng V."/>
            <person name="Cullen D."/>
            <person name="Martin F."/>
            <person name="Rosso M.-N."/>
            <person name="Henrissat B."/>
            <person name="Hibbett D."/>
            <person name="Martinez A.T."/>
            <person name="Grigoriev I.V."/>
        </authorList>
    </citation>
    <scope>NUCLEOTIDE SEQUENCE</scope>
    <source>
        <strain evidence="2">ATCC 90797</strain>
    </source>
</reference>
<keyword evidence="1" id="KW-0472">Membrane</keyword>
<evidence type="ECO:0000313" key="2">
    <source>
        <dbReference type="EMBL" id="KAF9501258.1"/>
    </source>
</evidence>
<protein>
    <submittedName>
        <fullName evidence="2">Uncharacterized protein</fullName>
    </submittedName>
</protein>
<gene>
    <name evidence="2" type="ORF">BDN71DRAFT_852840</name>
</gene>
<dbReference type="Proteomes" id="UP000807025">
    <property type="component" value="Unassembled WGS sequence"/>
</dbReference>
<proteinExistence type="predicted"/>
<name>A0A9P6A7C7_PLEER</name>
<evidence type="ECO:0000256" key="1">
    <source>
        <dbReference type="SAM" id="Phobius"/>
    </source>
</evidence>
<feature type="transmembrane region" description="Helical" evidence="1">
    <location>
        <begin position="53"/>
        <end position="73"/>
    </location>
</feature>
<comment type="caution">
    <text evidence="2">The sequence shown here is derived from an EMBL/GenBank/DDBJ whole genome shotgun (WGS) entry which is preliminary data.</text>
</comment>
<dbReference type="EMBL" id="MU154524">
    <property type="protein sequence ID" value="KAF9501258.1"/>
    <property type="molecule type" value="Genomic_DNA"/>
</dbReference>
<organism evidence="2 3">
    <name type="scientific">Pleurotus eryngii</name>
    <name type="common">Boletus of the steppes</name>
    <dbReference type="NCBI Taxonomy" id="5323"/>
    <lineage>
        <taxon>Eukaryota</taxon>
        <taxon>Fungi</taxon>
        <taxon>Dikarya</taxon>
        <taxon>Basidiomycota</taxon>
        <taxon>Agaricomycotina</taxon>
        <taxon>Agaricomycetes</taxon>
        <taxon>Agaricomycetidae</taxon>
        <taxon>Agaricales</taxon>
        <taxon>Pleurotineae</taxon>
        <taxon>Pleurotaceae</taxon>
        <taxon>Pleurotus</taxon>
    </lineage>
</organism>
<sequence>MDDSLTNCIHVLPTAITHPECRLSSTNGLQWTRSQPTCPGHFAPQVTSNVSRITITMCTYRVLGIILVVYLLATRRPSFSGPRVCISCEFRFASGSNHGIAMRSSWYPPPAPHPYH</sequence>
<accession>A0A9P6A7C7</accession>
<keyword evidence="1" id="KW-1133">Transmembrane helix</keyword>